<evidence type="ECO:0000313" key="10">
    <source>
        <dbReference type="Proteomes" id="UP000580654"/>
    </source>
</evidence>
<evidence type="ECO:0000256" key="5">
    <source>
        <dbReference type="ARBA" id="ARBA00022946"/>
    </source>
</evidence>
<dbReference type="InterPro" id="IPR004113">
    <property type="entry name" value="FAD-bd_oxidored_4_C"/>
</dbReference>
<dbReference type="GO" id="GO:1903457">
    <property type="term" value="P:lactate catabolic process"/>
    <property type="evidence" value="ECO:0007669"/>
    <property type="project" value="TreeGrafter"/>
</dbReference>
<comment type="cofactor">
    <cofactor evidence="1">
        <name>FAD</name>
        <dbReference type="ChEBI" id="CHEBI:57692"/>
    </cofactor>
</comment>
<evidence type="ECO:0000313" key="9">
    <source>
        <dbReference type="EMBL" id="MBB5692005.1"/>
    </source>
</evidence>
<protein>
    <recommendedName>
        <fullName evidence="7">D-lactate dehydrogenase (cytochrome)</fullName>
        <ecNumber evidence="7">1.1.2.4</ecNumber>
    </recommendedName>
</protein>
<keyword evidence="6 9" id="KW-0560">Oxidoreductase</keyword>
<dbReference type="GO" id="GO:0004458">
    <property type="term" value="F:D-lactate dehydrogenase (cytochrome) activity"/>
    <property type="evidence" value="ECO:0007669"/>
    <property type="project" value="UniProtKB-EC"/>
</dbReference>
<name>A0A840XTX3_9PROT</name>
<comment type="caution">
    <text evidence="9">The sequence shown here is derived from an EMBL/GenBank/DDBJ whole genome shotgun (WGS) entry which is preliminary data.</text>
</comment>
<dbReference type="SUPFAM" id="SSF56176">
    <property type="entry name" value="FAD-binding/transporter-associated domain-like"/>
    <property type="match status" value="1"/>
</dbReference>
<keyword evidence="4" id="KW-0274">FAD</keyword>
<dbReference type="Proteomes" id="UP000580654">
    <property type="component" value="Unassembled WGS sequence"/>
</dbReference>
<comment type="similarity">
    <text evidence="2">Belongs to the FAD-binding oxidoreductase/transferase type 4 family.</text>
</comment>
<evidence type="ECO:0000256" key="1">
    <source>
        <dbReference type="ARBA" id="ARBA00001974"/>
    </source>
</evidence>
<dbReference type="EMBL" id="JACIJD010000001">
    <property type="protein sequence ID" value="MBB5692005.1"/>
    <property type="molecule type" value="Genomic_DNA"/>
</dbReference>
<dbReference type="Pfam" id="PF01565">
    <property type="entry name" value="FAD_binding_4"/>
    <property type="match status" value="1"/>
</dbReference>
<evidence type="ECO:0000256" key="6">
    <source>
        <dbReference type="ARBA" id="ARBA00023002"/>
    </source>
</evidence>
<accession>A0A840XTX3</accession>
<feature type="domain" description="FAD-binding PCMH-type" evidence="8">
    <location>
        <begin position="44"/>
        <end position="222"/>
    </location>
</feature>
<dbReference type="EC" id="1.1.2.4" evidence="7"/>
<dbReference type="Pfam" id="PF02913">
    <property type="entry name" value="FAD-oxidase_C"/>
    <property type="match status" value="1"/>
</dbReference>
<dbReference type="FunFam" id="3.30.465.10:FF:000016">
    <property type="entry name" value="probable D-lactate dehydrogenase, mitochondrial"/>
    <property type="match status" value="1"/>
</dbReference>
<organism evidence="9 10">
    <name type="scientific">Muricoccus pecuniae</name>
    <dbReference type="NCBI Taxonomy" id="693023"/>
    <lineage>
        <taxon>Bacteria</taxon>
        <taxon>Pseudomonadati</taxon>
        <taxon>Pseudomonadota</taxon>
        <taxon>Alphaproteobacteria</taxon>
        <taxon>Acetobacterales</taxon>
        <taxon>Roseomonadaceae</taxon>
        <taxon>Muricoccus</taxon>
    </lineage>
</organism>
<dbReference type="FunFam" id="1.10.45.10:FF:000001">
    <property type="entry name" value="D-lactate dehydrogenase mitochondrial"/>
    <property type="match status" value="1"/>
</dbReference>
<keyword evidence="3" id="KW-0285">Flavoprotein</keyword>
<evidence type="ECO:0000256" key="7">
    <source>
        <dbReference type="ARBA" id="ARBA00038897"/>
    </source>
</evidence>
<dbReference type="InterPro" id="IPR036318">
    <property type="entry name" value="FAD-bd_PCMH-like_sf"/>
</dbReference>
<dbReference type="SUPFAM" id="SSF55103">
    <property type="entry name" value="FAD-linked oxidases, C-terminal domain"/>
    <property type="match status" value="1"/>
</dbReference>
<dbReference type="GO" id="GO:0071949">
    <property type="term" value="F:FAD binding"/>
    <property type="evidence" value="ECO:0007669"/>
    <property type="project" value="InterPro"/>
</dbReference>
<gene>
    <name evidence="9" type="ORF">FHS87_000016</name>
</gene>
<dbReference type="AlphaFoldDB" id="A0A840XTX3"/>
<dbReference type="InterPro" id="IPR006094">
    <property type="entry name" value="Oxid_FAD_bind_N"/>
</dbReference>
<proteinExistence type="inferred from homology"/>
<evidence type="ECO:0000256" key="4">
    <source>
        <dbReference type="ARBA" id="ARBA00022827"/>
    </source>
</evidence>
<dbReference type="PROSITE" id="PS51387">
    <property type="entry name" value="FAD_PCMH"/>
    <property type="match status" value="1"/>
</dbReference>
<dbReference type="InterPro" id="IPR016164">
    <property type="entry name" value="FAD-linked_Oxase-like_C"/>
</dbReference>
<dbReference type="FunFam" id="3.30.70.2740:FF:000001">
    <property type="entry name" value="D-lactate dehydrogenase mitochondrial"/>
    <property type="match status" value="1"/>
</dbReference>
<evidence type="ECO:0000259" key="8">
    <source>
        <dbReference type="PROSITE" id="PS51387"/>
    </source>
</evidence>
<keyword evidence="5" id="KW-0809">Transit peptide</keyword>
<dbReference type="InterPro" id="IPR016169">
    <property type="entry name" value="FAD-bd_PCMH_sub2"/>
</dbReference>
<evidence type="ECO:0000256" key="2">
    <source>
        <dbReference type="ARBA" id="ARBA00008000"/>
    </source>
</evidence>
<dbReference type="PANTHER" id="PTHR11748:SF111">
    <property type="entry name" value="D-LACTATE DEHYDROGENASE, MITOCHONDRIAL-RELATED"/>
    <property type="match status" value="1"/>
</dbReference>
<keyword evidence="10" id="KW-1185">Reference proteome</keyword>
<dbReference type="GO" id="GO:0008720">
    <property type="term" value="F:D-lactate dehydrogenase (NAD+) activity"/>
    <property type="evidence" value="ECO:0007669"/>
    <property type="project" value="TreeGrafter"/>
</dbReference>
<reference evidence="9 10" key="1">
    <citation type="submission" date="2020-08" db="EMBL/GenBank/DDBJ databases">
        <title>Genomic Encyclopedia of Type Strains, Phase IV (KMG-IV): sequencing the most valuable type-strain genomes for metagenomic binning, comparative biology and taxonomic classification.</title>
        <authorList>
            <person name="Goeker M."/>
        </authorList>
    </citation>
    <scope>NUCLEOTIDE SEQUENCE [LARGE SCALE GENOMIC DNA]</scope>
    <source>
        <strain evidence="9 10">DSM 25622</strain>
    </source>
</reference>
<dbReference type="Gene3D" id="1.10.45.10">
    <property type="entry name" value="Vanillyl-alcohol Oxidase, Chain A, domain 4"/>
    <property type="match status" value="1"/>
</dbReference>
<dbReference type="RefSeq" id="WP_184512577.1">
    <property type="nucleotide sequence ID" value="NZ_JACIJD010000001.1"/>
</dbReference>
<evidence type="ECO:0000256" key="3">
    <source>
        <dbReference type="ARBA" id="ARBA00022630"/>
    </source>
</evidence>
<dbReference type="PANTHER" id="PTHR11748">
    <property type="entry name" value="D-LACTATE DEHYDROGENASE"/>
    <property type="match status" value="1"/>
</dbReference>
<dbReference type="FunFam" id="3.30.43.10:FF:000010">
    <property type="entry name" value="probable D-lactate dehydrogenase, mitochondrial"/>
    <property type="match status" value="1"/>
</dbReference>
<sequence>MPDALPPALGTIEPILPALRDLLGERLSTGQAVREQHGRGEGVPDLFPPDAVAFPGSNEEVAAIARLCHAQRVPIVPFGTGTSLEGHVTALRGGLCVDLTRMDRVLGVSPEALDCRVQAGVTRRRLNAELRSHGMFFPIDPGADASIGGMAATRASGTAAVRYGTMRENVLGLTVVTPDGRIVRTGSRARKSSTGLDLTRLYVGSEGTLGLITEVQLRLQGLPEAVSAAVCQFPDIRAALGATVAVLQAGIPVARIEFVNALQMRMCIRYSKLDEMAELPTLFLEFQGGPAAVAEQVEAVGAVCEEMGGSGFLWANRPEERSRLWKARHDNYYATLHYLPGKSVMGTDACVPVSALAECILETEADVAATGLLAPLVGHVGDGNFHLGIIFDPTDPEQRARADGLARRTGERAIRMGGTCSGEHGIGMHKLDLAAEEHGEALALMWAVKNALDPLGIMNPGKLLKPLPNQA</sequence>
<dbReference type="Gene3D" id="3.30.70.2740">
    <property type="match status" value="1"/>
</dbReference>
<dbReference type="InterPro" id="IPR016171">
    <property type="entry name" value="Vanillyl_alc_oxidase_C-sub2"/>
</dbReference>
<dbReference type="Gene3D" id="3.30.465.10">
    <property type="match status" value="1"/>
</dbReference>
<dbReference type="InterPro" id="IPR016166">
    <property type="entry name" value="FAD-bd_PCMH"/>
</dbReference>